<dbReference type="InterPro" id="IPR038765">
    <property type="entry name" value="Papain-like_cys_pep_sf"/>
</dbReference>
<evidence type="ECO:0000259" key="5">
    <source>
        <dbReference type="PROSITE" id="PS51935"/>
    </source>
</evidence>
<dbReference type="InterPro" id="IPR000064">
    <property type="entry name" value="NLP_P60_dom"/>
</dbReference>
<accession>A0ABV0KRL7</accession>
<feature type="domain" description="NlpC/P60" evidence="5">
    <location>
        <begin position="126"/>
        <end position="316"/>
    </location>
</feature>
<gene>
    <name evidence="6" type="ORF">NDI38_26245</name>
</gene>
<comment type="caution">
    <text evidence="6">The sequence shown here is derived from an EMBL/GenBank/DDBJ whole genome shotgun (WGS) entry which is preliminary data.</text>
</comment>
<dbReference type="EMBL" id="JAMPLM010000046">
    <property type="protein sequence ID" value="MEP1061878.1"/>
    <property type="molecule type" value="Genomic_DNA"/>
</dbReference>
<organism evidence="6 7">
    <name type="scientific">Stenomitos frigidus AS-A4</name>
    <dbReference type="NCBI Taxonomy" id="2933935"/>
    <lineage>
        <taxon>Bacteria</taxon>
        <taxon>Bacillati</taxon>
        <taxon>Cyanobacteriota</taxon>
        <taxon>Cyanophyceae</taxon>
        <taxon>Leptolyngbyales</taxon>
        <taxon>Leptolyngbyaceae</taxon>
        <taxon>Stenomitos</taxon>
    </lineage>
</organism>
<protein>
    <recommendedName>
        <fullName evidence="5">NlpC/P60 domain-containing protein</fullName>
    </recommendedName>
</protein>
<dbReference type="Proteomes" id="UP001476950">
    <property type="component" value="Unassembled WGS sequence"/>
</dbReference>
<proteinExistence type="inferred from homology"/>
<dbReference type="SUPFAM" id="SSF54001">
    <property type="entry name" value="Cysteine proteinases"/>
    <property type="match status" value="1"/>
</dbReference>
<keyword evidence="3" id="KW-0378">Hydrolase</keyword>
<evidence type="ECO:0000256" key="4">
    <source>
        <dbReference type="ARBA" id="ARBA00022807"/>
    </source>
</evidence>
<keyword evidence="2" id="KW-0645">Protease</keyword>
<evidence type="ECO:0000256" key="3">
    <source>
        <dbReference type="ARBA" id="ARBA00022801"/>
    </source>
</evidence>
<name>A0ABV0KRL7_9CYAN</name>
<comment type="similarity">
    <text evidence="1">Belongs to the peptidase C40 family.</text>
</comment>
<keyword evidence="4" id="KW-0788">Thiol protease</keyword>
<dbReference type="Gene3D" id="3.90.1720.10">
    <property type="entry name" value="endopeptidase domain like (from Nostoc punctiforme)"/>
    <property type="match status" value="1"/>
</dbReference>
<dbReference type="RefSeq" id="WP_190455784.1">
    <property type="nucleotide sequence ID" value="NZ_JAMPLM010000046.1"/>
</dbReference>
<sequence length="316" mass="36058">MSEAYLFQALTEPDRLEVRDRDGNFFALFTYGAYTVTLAGPERTLFEREETKGDVSVKHTIWVRTYPKPFTGELDTAWFEKALEANKQGVPDILAIAMQYIKGAPPICDDIGLQIAGDAEYGPKSEPGEDGVRKEGADFNDYLKLRWNFEGEEESRPLDREFYPLSLDCSGFIRMVWGYRHNFSGFGYTDNLPLSYKIQPARSPIPIPRRARWICESAPGIKVIPNNGTQVSKSDFEKLRIGDLVFFDGDTRDTEKRKEKGVIDHVGIFIGLDRGKHRFISSRKRINGPTLSDFHSPSLLDDNQYYAKAFRAARRF</sequence>
<evidence type="ECO:0000256" key="2">
    <source>
        <dbReference type="ARBA" id="ARBA00022670"/>
    </source>
</evidence>
<dbReference type="PROSITE" id="PS51935">
    <property type="entry name" value="NLPC_P60"/>
    <property type="match status" value="1"/>
</dbReference>
<evidence type="ECO:0000256" key="1">
    <source>
        <dbReference type="ARBA" id="ARBA00007074"/>
    </source>
</evidence>
<evidence type="ECO:0000313" key="7">
    <source>
        <dbReference type="Proteomes" id="UP001476950"/>
    </source>
</evidence>
<reference evidence="6 7" key="1">
    <citation type="submission" date="2022-04" db="EMBL/GenBank/DDBJ databases">
        <title>Positive selection, recombination, and allopatry shape intraspecific diversity of widespread and dominant cyanobacteria.</title>
        <authorList>
            <person name="Wei J."/>
            <person name="Shu W."/>
            <person name="Hu C."/>
        </authorList>
    </citation>
    <scope>NUCLEOTIDE SEQUENCE [LARGE SCALE GENOMIC DNA]</scope>
    <source>
        <strain evidence="6 7">AS-A4</strain>
    </source>
</reference>
<evidence type="ECO:0000313" key="6">
    <source>
        <dbReference type="EMBL" id="MEP1061878.1"/>
    </source>
</evidence>
<keyword evidence="7" id="KW-1185">Reference proteome</keyword>